<proteinExistence type="predicted"/>
<dbReference type="RefSeq" id="WP_025080181.1">
    <property type="nucleotide sequence ID" value="NZ_AZGI01000003.1"/>
</dbReference>
<dbReference type="AlphaFoldDB" id="A0A0R1YMJ5"/>
<dbReference type="OrthoDB" id="2324581at2"/>
<keyword evidence="1" id="KW-0472">Membrane</keyword>
<keyword evidence="3" id="KW-1185">Reference proteome</keyword>
<dbReference type="STRING" id="1423754.FC39_GL001381"/>
<feature type="transmembrane region" description="Helical" evidence="1">
    <location>
        <begin position="37"/>
        <end position="64"/>
    </location>
</feature>
<evidence type="ECO:0000313" key="2">
    <source>
        <dbReference type="EMBL" id="KRM41179.1"/>
    </source>
</evidence>
<dbReference type="eggNOG" id="ENOG5030AD2">
    <property type="taxonomic scope" value="Bacteria"/>
</dbReference>
<accession>A0A0R1YMJ5</accession>
<evidence type="ECO:0000256" key="1">
    <source>
        <dbReference type="SAM" id="Phobius"/>
    </source>
</evidence>
<protein>
    <submittedName>
        <fullName evidence="2">Uncharacterized protein</fullName>
    </submittedName>
</protein>
<evidence type="ECO:0000313" key="3">
    <source>
        <dbReference type="Proteomes" id="UP000051223"/>
    </source>
</evidence>
<name>A0A0R1YMJ5_9LACO</name>
<dbReference type="PATRIC" id="fig|1423754.3.peg.1419"/>
<keyword evidence="1" id="KW-1133">Transmembrane helix</keyword>
<organism evidence="2 3">
    <name type="scientific">Lactobacillus hamsteri DSM 5661 = JCM 6256</name>
    <dbReference type="NCBI Taxonomy" id="1423754"/>
    <lineage>
        <taxon>Bacteria</taxon>
        <taxon>Bacillati</taxon>
        <taxon>Bacillota</taxon>
        <taxon>Bacilli</taxon>
        <taxon>Lactobacillales</taxon>
        <taxon>Lactobacillaceae</taxon>
        <taxon>Lactobacillus</taxon>
    </lineage>
</organism>
<keyword evidence="1" id="KW-0812">Transmembrane</keyword>
<gene>
    <name evidence="2" type="ORF">FC39_GL001381</name>
</gene>
<sequence length="86" mass="9861">MKKYRPSTKQVMVGIIFMLAGVICWCIKAPMKDDPHTLFLFPVGLLLICIGGLELTITAFITLYKNDKAMRQKIKEKTKDKHEYKG</sequence>
<dbReference type="EMBL" id="AZGI01000003">
    <property type="protein sequence ID" value="KRM41179.1"/>
    <property type="molecule type" value="Genomic_DNA"/>
</dbReference>
<dbReference type="Proteomes" id="UP000051223">
    <property type="component" value="Unassembled WGS sequence"/>
</dbReference>
<reference evidence="2 3" key="1">
    <citation type="journal article" date="2015" name="Genome Announc.">
        <title>Expanding the biotechnology potential of lactobacilli through comparative genomics of 213 strains and associated genera.</title>
        <authorList>
            <person name="Sun Z."/>
            <person name="Harris H.M."/>
            <person name="McCann A."/>
            <person name="Guo C."/>
            <person name="Argimon S."/>
            <person name="Zhang W."/>
            <person name="Yang X."/>
            <person name="Jeffery I.B."/>
            <person name="Cooney J.C."/>
            <person name="Kagawa T.F."/>
            <person name="Liu W."/>
            <person name="Song Y."/>
            <person name="Salvetti E."/>
            <person name="Wrobel A."/>
            <person name="Rasinkangas P."/>
            <person name="Parkhill J."/>
            <person name="Rea M.C."/>
            <person name="O'Sullivan O."/>
            <person name="Ritari J."/>
            <person name="Douillard F.P."/>
            <person name="Paul Ross R."/>
            <person name="Yang R."/>
            <person name="Briner A.E."/>
            <person name="Felis G.E."/>
            <person name="de Vos W.M."/>
            <person name="Barrangou R."/>
            <person name="Klaenhammer T.R."/>
            <person name="Caufield P.W."/>
            <person name="Cui Y."/>
            <person name="Zhang H."/>
            <person name="O'Toole P.W."/>
        </authorList>
    </citation>
    <scope>NUCLEOTIDE SEQUENCE [LARGE SCALE GENOMIC DNA]</scope>
    <source>
        <strain evidence="2 3">DSM 5661</strain>
    </source>
</reference>
<feature type="transmembrane region" description="Helical" evidence="1">
    <location>
        <begin position="12"/>
        <end position="31"/>
    </location>
</feature>
<comment type="caution">
    <text evidence="2">The sequence shown here is derived from an EMBL/GenBank/DDBJ whole genome shotgun (WGS) entry which is preliminary data.</text>
</comment>